<gene>
    <name evidence="1" type="ORF">HP438_15025</name>
</gene>
<dbReference type="RefSeq" id="WP_175312721.1">
    <property type="nucleotide sequence ID" value="NZ_CBCRYR010000002.1"/>
</dbReference>
<accession>A0A7Y6B6E5</accession>
<dbReference type="EMBL" id="JABMCH010000070">
    <property type="protein sequence ID" value="NUU48282.1"/>
    <property type="molecule type" value="Genomic_DNA"/>
</dbReference>
<organism evidence="1 2">
    <name type="scientific">Sphingomonas zeae</name>
    <dbReference type="NCBI Taxonomy" id="1646122"/>
    <lineage>
        <taxon>Bacteria</taxon>
        <taxon>Pseudomonadati</taxon>
        <taxon>Pseudomonadota</taxon>
        <taxon>Alphaproteobacteria</taxon>
        <taxon>Sphingomonadales</taxon>
        <taxon>Sphingomonadaceae</taxon>
        <taxon>Sphingomonas</taxon>
    </lineage>
</organism>
<reference evidence="1 2" key="1">
    <citation type="submission" date="2020-05" db="EMBL/GenBank/DDBJ databases">
        <title>Genome Sequencing of Type Strains.</title>
        <authorList>
            <person name="Lemaire J.F."/>
            <person name="Inderbitzin P."/>
            <person name="Gregorio O.A."/>
            <person name="Collins S.B."/>
            <person name="Wespe N."/>
            <person name="Knight-Connoni V."/>
        </authorList>
    </citation>
    <scope>NUCLEOTIDE SEQUENCE [LARGE SCALE GENOMIC DNA]</scope>
    <source>
        <strain evidence="1 2">DSM 100049</strain>
    </source>
</reference>
<dbReference type="AlphaFoldDB" id="A0A7Y6B6E5"/>
<comment type="caution">
    <text evidence="1">The sequence shown here is derived from an EMBL/GenBank/DDBJ whole genome shotgun (WGS) entry which is preliminary data.</text>
</comment>
<proteinExistence type="predicted"/>
<dbReference type="Proteomes" id="UP000536441">
    <property type="component" value="Unassembled WGS sequence"/>
</dbReference>
<keyword evidence="2" id="KW-1185">Reference proteome</keyword>
<evidence type="ECO:0000313" key="1">
    <source>
        <dbReference type="EMBL" id="NUU48282.1"/>
    </source>
</evidence>
<evidence type="ECO:0000313" key="2">
    <source>
        <dbReference type="Proteomes" id="UP000536441"/>
    </source>
</evidence>
<sequence>MTALIAGLQSCLVLADRLELPMVAIHIEQAVSWMIDHGQALDVAPPADSVS</sequence>
<protein>
    <submittedName>
        <fullName evidence="1">Uncharacterized protein</fullName>
    </submittedName>
</protein>
<name>A0A7Y6B6E5_9SPHN</name>